<protein>
    <submittedName>
        <fullName evidence="2">Uncharacterized protein</fullName>
    </submittedName>
</protein>
<reference evidence="2 3" key="1">
    <citation type="journal article" name="Sci. Rep.">
        <title>Genome-scale phylogenetic analyses confirm Olpidium as the closest living zoosporic fungus to the non-flagellated, terrestrial fungi.</title>
        <authorList>
            <person name="Chang Y."/>
            <person name="Rochon D."/>
            <person name="Sekimoto S."/>
            <person name="Wang Y."/>
            <person name="Chovatia M."/>
            <person name="Sandor L."/>
            <person name="Salamov A."/>
            <person name="Grigoriev I.V."/>
            <person name="Stajich J.E."/>
            <person name="Spatafora J.W."/>
        </authorList>
    </citation>
    <scope>NUCLEOTIDE SEQUENCE [LARGE SCALE GENOMIC DNA]</scope>
    <source>
        <strain evidence="2">S191</strain>
    </source>
</reference>
<comment type="caution">
    <text evidence="2">The sequence shown here is derived from an EMBL/GenBank/DDBJ whole genome shotgun (WGS) entry which is preliminary data.</text>
</comment>
<feature type="region of interest" description="Disordered" evidence="1">
    <location>
        <begin position="1"/>
        <end position="124"/>
    </location>
</feature>
<accession>A0A8H8DF98</accession>
<dbReference type="AlphaFoldDB" id="A0A8H8DF98"/>
<keyword evidence="3" id="KW-1185">Reference proteome</keyword>
<evidence type="ECO:0000313" key="2">
    <source>
        <dbReference type="EMBL" id="KAG5455737.1"/>
    </source>
</evidence>
<name>A0A8H8DF98_9FUNG</name>
<evidence type="ECO:0000256" key="1">
    <source>
        <dbReference type="SAM" id="MobiDB-lite"/>
    </source>
</evidence>
<feature type="compositionally biased region" description="Basic residues" evidence="1">
    <location>
        <begin position="86"/>
        <end position="100"/>
    </location>
</feature>
<sequence length="124" mass="13472">VGQQRNAGSASAGGYPSRSKAVLQPGKGQGGVRKDKGTVGHANRQDPVGSSYHSEYSVNKEARTSVNALSSVAPDDTDLEQDKNRRERRHNSRPMRCKNKNAHESTTSDGSHSNSEDEAERRHC</sequence>
<proteinExistence type="predicted"/>
<evidence type="ECO:0000313" key="3">
    <source>
        <dbReference type="Proteomes" id="UP000673691"/>
    </source>
</evidence>
<gene>
    <name evidence="2" type="ORF">BJ554DRAFT_4739</name>
</gene>
<organism evidence="2 3">
    <name type="scientific">Olpidium bornovanus</name>
    <dbReference type="NCBI Taxonomy" id="278681"/>
    <lineage>
        <taxon>Eukaryota</taxon>
        <taxon>Fungi</taxon>
        <taxon>Fungi incertae sedis</taxon>
        <taxon>Olpidiomycota</taxon>
        <taxon>Olpidiomycotina</taxon>
        <taxon>Olpidiomycetes</taxon>
        <taxon>Olpidiales</taxon>
        <taxon>Olpidiaceae</taxon>
        <taxon>Olpidium</taxon>
    </lineage>
</organism>
<feature type="compositionally biased region" description="Polar residues" evidence="1">
    <location>
        <begin position="104"/>
        <end position="113"/>
    </location>
</feature>
<dbReference type="Proteomes" id="UP000673691">
    <property type="component" value="Unassembled WGS sequence"/>
</dbReference>
<feature type="non-terminal residue" evidence="2">
    <location>
        <position position="1"/>
    </location>
</feature>
<dbReference type="EMBL" id="JAEFCI010012868">
    <property type="protein sequence ID" value="KAG5455737.1"/>
    <property type="molecule type" value="Genomic_DNA"/>
</dbReference>